<feature type="compositionally biased region" description="Gly residues" evidence="1">
    <location>
        <begin position="152"/>
        <end position="163"/>
    </location>
</feature>
<gene>
    <name evidence="2" type="ORF">SHKM778_67900</name>
</gene>
<protein>
    <submittedName>
        <fullName evidence="2">Uncharacterized protein</fullName>
    </submittedName>
</protein>
<name>A0AAT9HSJ0_9ACTN</name>
<accession>A0AAT9HSJ0</accession>
<dbReference type="AlphaFoldDB" id="A0AAT9HSJ0"/>
<feature type="compositionally biased region" description="Basic residues" evidence="1">
    <location>
        <begin position="177"/>
        <end position="194"/>
    </location>
</feature>
<reference evidence="2" key="1">
    <citation type="submission" date="2024-06" db="EMBL/GenBank/DDBJ databases">
        <authorList>
            <consortium name="consrtm"/>
            <person name="Uemura M."/>
            <person name="Terahara T."/>
        </authorList>
    </citation>
    <scope>NUCLEOTIDE SEQUENCE</scope>
    <source>
        <strain evidence="2">KM77-8</strain>
    </source>
</reference>
<proteinExistence type="predicted"/>
<reference evidence="2" key="2">
    <citation type="submission" date="2024-07" db="EMBL/GenBank/DDBJ databases">
        <title>Streptomyces haneummycinica sp. nov., a new antibiotic-producing actinobacterium isolated from marine sediment.</title>
        <authorList>
            <person name="Uemura M."/>
            <person name="Hamada M."/>
            <person name="Hirano S."/>
            <person name="Kobayashi K."/>
            <person name="Ohshiro T."/>
            <person name="Kobayashi T."/>
            <person name="Terahara T."/>
        </authorList>
    </citation>
    <scope>NUCLEOTIDE SEQUENCE</scope>
    <source>
        <strain evidence="2">KM77-8</strain>
    </source>
</reference>
<dbReference type="EMBL" id="AP035768">
    <property type="protein sequence ID" value="BFO20402.1"/>
    <property type="molecule type" value="Genomic_DNA"/>
</dbReference>
<evidence type="ECO:0000313" key="2">
    <source>
        <dbReference type="EMBL" id="BFO20402.1"/>
    </source>
</evidence>
<evidence type="ECO:0000256" key="1">
    <source>
        <dbReference type="SAM" id="MobiDB-lite"/>
    </source>
</evidence>
<organism evidence="2">
    <name type="scientific">Streptomyces haneummycinicus</name>
    <dbReference type="NCBI Taxonomy" id="3074435"/>
    <lineage>
        <taxon>Bacteria</taxon>
        <taxon>Bacillati</taxon>
        <taxon>Actinomycetota</taxon>
        <taxon>Actinomycetes</taxon>
        <taxon>Kitasatosporales</taxon>
        <taxon>Streptomycetaceae</taxon>
        <taxon>Streptomyces</taxon>
    </lineage>
</organism>
<feature type="region of interest" description="Disordered" evidence="1">
    <location>
        <begin position="152"/>
        <end position="194"/>
    </location>
</feature>
<sequence>MPRAGAGCFGVWGVVDFAAFRAEFGDALLEEVEELGYRDRAGGELEEGEDLRHGRDDLGDGRRLVLLGFRVGQRPGVAEGDPAAQHGAVVAVPGAQPPAGAGAVAVHLDETGQAGGVPVGADLSGGQPQGECRPFGGRVGEGGLAVGGGAVPAGAEGGVGPAGDAGRVRQSGARHSGQLRRCRRALRRSWRGAA</sequence>